<dbReference type="InterPro" id="IPR036770">
    <property type="entry name" value="Ankyrin_rpt-contain_sf"/>
</dbReference>
<dbReference type="AlphaFoldDB" id="A0A850EXV9"/>
<feature type="repeat" description="ANK" evidence="3">
    <location>
        <begin position="231"/>
        <end position="263"/>
    </location>
</feature>
<reference evidence="4" key="1">
    <citation type="submission" date="2020-06" db="EMBL/GenBank/DDBJ databases">
        <title>Paenibacillus sp. nov., isolated from soil.</title>
        <authorList>
            <person name="Seo Y.L."/>
        </authorList>
    </citation>
    <scope>NUCLEOTIDE SEQUENCE [LARGE SCALE GENOMIC DNA]</scope>
    <source>
        <strain evidence="4">JW14</strain>
    </source>
</reference>
<gene>
    <name evidence="4" type="ORF">HPT30_29075</name>
</gene>
<proteinExistence type="predicted"/>
<organism evidence="4 5">
    <name type="scientific">Paenibacillus agri</name>
    <dbReference type="NCBI Taxonomy" id="2744309"/>
    <lineage>
        <taxon>Bacteria</taxon>
        <taxon>Bacillati</taxon>
        <taxon>Bacillota</taxon>
        <taxon>Bacilli</taxon>
        <taxon>Bacillales</taxon>
        <taxon>Paenibacillaceae</taxon>
        <taxon>Paenibacillus</taxon>
    </lineage>
</organism>
<evidence type="ECO:0000256" key="1">
    <source>
        <dbReference type="ARBA" id="ARBA00022737"/>
    </source>
</evidence>
<dbReference type="Pfam" id="PF13857">
    <property type="entry name" value="Ank_5"/>
    <property type="match status" value="1"/>
</dbReference>
<keyword evidence="1" id="KW-0677">Repeat</keyword>
<dbReference type="Gene3D" id="1.25.40.20">
    <property type="entry name" value="Ankyrin repeat-containing domain"/>
    <property type="match status" value="2"/>
</dbReference>
<dbReference type="PROSITE" id="PS50088">
    <property type="entry name" value="ANK_REPEAT"/>
    <property type="match status" value="2"/>
</dbReference>
<evidence type="ECO:0000256" key="3">
    <source>
        <dbReference type="PROSITE-ProRule" id="PRU00023"/>
    </source>
</evidence>
<dbReference type="Pfam" id="PF12796">
    <property type="entry name" value="Ank_2"/>
    <property type="match status" value="1"/>
</dbReference>
<keyword evidence="5" id="KW-1185">Reference proteome</keyword>
<evidence type="ECO:0000256" key="2">
    <source>
        <dbReference type="ARBA" id="ARBA00023043"/>
    </source>
</evidence>
<dbReference type="PANTHER" id="PTHR24198:SF165">
    <property type="entry name" value="ANKYRIN REPEAT-CONTAINING PROTEIN-RELATED"/>
    <property type="match status" value="1"/>
</dbReference>
<dbReference type="PANTHER" id="PTHR24198">
    <property type="entry name" value="ANKYRIN REPEAT AND PROTEIN KINASE DOMAIN-CONTAINING PROTEIN"/>
    <property type="match status" value="1"/>
</dbReference>
<keyword evidence="2 3" id="KW-0040">ANK repeat</keyword>
<dbReference type="Proteomes" id="UP000564806">
    <property type="component" value="Unassembled WGS sequence"/>
</dbReference>
<feature type="repeat" description="ANK" evidence="3">
    <location>
        <begin position="158"/>
        <end position="190"/>
    </location>
</feature>
<evidence type="ECO:0000313" key="5">
    <source>
        <dbReference type="Proteomes" id="UP000564806"/>
    </source>
</evidence>
<protein>
    <submittedName>
        <fullName evidence="4">Ankyrin repeat domain-containing protein</fullName>
    </submittedName>
</protein>
<dbReference type="SMART" id="SM00248">
    <property type="entry name" value="ANK"/>
    <property type="match status" value="5"/>
</dbReference>
<dbReference type="RefSeq" id="WP_066369978.1">
    <property type="nucleotide sequence ID" value="NZ_JABWCS010000221.1"/>
</dbReference>
<comment type="caution">
    <text evidence="4">The sequence shown here is derived from an EMBL/GenBank/DDBJ whole genome shotgun (WGS) entry which is preliminary data.</text>
</comment>
<dbReference type="EMBL" id="JABWCS010000221">
    <property type="protein sequence ID" value="NUU64414.1"/>
    <property type="molecule type" value="Genomic_DNA"/>
</dbReference>
<sequence>MPKKKSTAVLSIRLDEEAIKAVDLLVESGLESNRSRAVAHFVNMGVRASHDLLVRAREQADNLQRLRNEMFEAVKLRDIDKVAELIHKDASLVNASNKKGETPVLLATFMRANDIKELLLQNGAGKLNVFEAAAVGYSSRVKELLDRSPELLNSYSHDGFPLLSLAAHFGNTETVELLLSHGVDIHARSRDGSLNNMAIHATIFGGYGHLVDLLIEAGADIHAKCEGELRKGFNVLHVAAYFDNVPLIEKFLSYGADKTEKNASGETPYELAISLGHTASANLLQI</sequence>
<name>A0A850EXV9_9BACL</name>
<accession>A0A850EXV9</accession>
<evidence type="ECO:0000313" key="4">
    <source>
        <dbReference type="EMBL" id="NUU64414.1"/>
    </source>
</evidence>
<dbReference type="SUPFAM" id="SSF48403">
    <property type="entry name" value="Ankyrin repeat"/>
    <property type="match status" value="1"/>
</dbReference>
<dbReference type="InterPro" id="IPR002110">
    <property type="entry name" value="Ankyrin_rpt"/>
</dbReference>
<dbReference type="PROSITE" id="PS50297">
    <property type="entry name" value="ANK_REP_REGION"/>
    <property type="match status" value="2"/>
</dbReference>